<dbReference type="PROSITE" id="PS00108">
    <property type="entry name" value="PROTEIN_KINASE_ST"/>
    <property type="match status" value="1"/>
</dbReference>
<dbReference type="GO" id="GO:0030553">
    <property type="term" value="F:cGMP binding"/>
    <property type="evidence" value="ECO:0007669"/>
    <property type="project" value="UniProtKB-KW"/>
</dbReference>
<reference evidence="10 11" key="1">
    <citation type="journal article" date="2013" name="J. Bacteriol.">
        <title>Roles of HynAB and Ech, the only two hydrogenases found in the model sulfate reducer Desulfovibrio gigas.</title>
        <authorList>
            <person name="Morais-Silva F.O."/>
            <person name="Santos C.I."/>
            <person name="Rodrigues R."/>
            <person name="Pereira I.A."/>
            <person name="Rodrigues-Pousada C."/>
        </authorList>
    </citation>
    <scope>NUCLEOTIDE SEQUENCE [LARGE SCALE GENOMIC DNA]</scope>
    <source>
        <strain evidence="11">ATCC 19364 / DSM 1382 / NCIMB 9332 / VKM B-1759</strain>
    </source>
</reference>
<dbReference type="Pfam" id="PF00069">
    <property type="entry name" value="Pkinase"/>
    <property type="match status" value="1"/>
</dbReference>
<dbReference type="PATRIC" id="fig|1121448.10.peg.981"/>
<proteinExistence type="predicted"/>
<dbReference type="Gene3D" id="1.10.510.10">
    <property type="entry name" value="Transferase(Phosphotransferase) domain 1"/>
    <property type="match status" value="1"/>
</dbReference>
<dbReference type="RefSeq" id="WP_021759581.1">
    <property type="nucleotide sequence ID" value="NZ_AUBO01000033.1"/>
</dbReference>
<dbReference type="GO" id="GO:0005524">
    <property type="term" value="F:ATP binding"/>
    <property type="evidence" value="ECO:0007669"/>
    <property type="project" value="UniProtKB-UniRule"/>
</dbReference>
<feature type="domain" description="Cyclic nucleotide-binding" evidence="9">
    <location>
        <begin position="132"/>
        <end position="251"/>
    </location>
</feature>
<dbReference type="PROSITE" id="PS50042">
    <property type="entry name" value="CNMP_BINDING_3"/>
    <property type="match status" value="1"/>
</dbReference>
<dbReference type="eggNOG" id="COG0515">
    <property type="taxonomic scope" value="Bacteria"/>
</dbReference>
<dbReference type="PROSITE" id="PS00107">
    <property type="entry name" value="PROTEIN_KINASE_ATP"/>
    <property type="match status" value="1"/>
</dbReference>
<dbReference type="SMART" id="SM00220">
    <property type="entry name" value="S_TKc"/>
    <property type="match status" value="1"/>
</dbReference>
<dbReference type="AlphaFoldDB" id="T2G9P9"/>
<dbReference type="CDD" id="cd00038">
    <property type="entry name" value="CAP_ED"/>
    <property type="match status" value="1"/>
</dbReference>
<dbReference type="STRING" id="1121448.DGI_0977"/>
<dbReference type="EMBL" id="CP006585">
    <property type="protein sequence ID" value="AGW12856.1"/>
    <property type="molecule type" value="Genomic_DNA"/>
</dbReference>
<accession>T2G9P9</accession>
<evidence type="ECO:0000259" key="8">
    <source>
        <dbReference type="PROSITE" id="PS50011"/>
    </source>
</evidence>
<gene>
    <name evidence="10" type="ORF">DGI_0977</name>
</gene>
<evidence type="ECO:0000256" key="5">
    <source>
        <dbReference type="ARBA" id="ARBA00022840"/>
    </source>
</evidence>
<dbReference type="Gene3D" id="2.60.120.10">
    <property type="entry name" value="Jelly Rolls"/>
    <property type="match status" value="1"/>
</dbReference>
<dbReference type="OrthoDB" id="9779541at2"/>
<name>T2G9P9_MEGG1</name>
<keyword evidence="11" id="KW-1185">Reference proteome</keyword>
<dbReference type="InterPro" id="IPR014710">
    <property type="entry name" value="RmlC-like_jellyroll"/>
</dbReference>
<dbReference type="PANTHER" id="PTHR43289">
    <property type="entry name" value="MITOGEN-ACTIVATED PROTEIN KINASE KINASE KINASE 20-RELATED"/>
    <property type="match status" value="1"/>
</dbReference>
<keyword evidence="5 7" id="KW-0067">ATP-binding</keyword>
<evidence type="ECO:0000313" key="10">
    <source>
        <dbReference type="EMBL" id="AGW12856.1"/>
    </source>
</evidence>
<dbReference type="PROSITE" id="PS50011">
    <property type="entry name" value="PROTEIN_KINASE_DOM"/>
    <property type="match status" value="1"/>
</dbReference>
<dbReference type="InterPro" id="IPR000595">
    <property type="entry name" value="cNMP-bd_dom"/>
</dbReference>
<dbReference type="SUPFAM" id="SSF51206">
    <property type="entry name" value="cAMP-binding domain-like"/>
    <property type="match status" value="1"/>
</dbReference>
<evidence type="ECO:0000256" key="1">
    <source>
        <dbReference type="ARBA" id="ARBA00022535"/>
    </source>
</evidence>
<dbReference type="PANTHER" id="PTHR43289:SF6">
    <property type="entry name" value="SERINE_THREONINE-PROTEIN KINASE NEKL-3"/>
    <property type="match status" value="1"/>
</dbReference>
<evidence type="ECO:0000256" key="6">
    <source>
        <dbReference type="ARBA" id="ARBA00022992"/>
    </source>
</evidence>
<organism evidence="10 11">
    <name type="scientific">Megalodesulfovibrio gigas (strain ATCC 19364 / DSM 1382 / NCIMB 9332 / VKM B-1759)</name>
    <name type="common">Desulfovibrio gigas</name>
    <dbReference type="NCBI Taxonomy" id="1121448"/>
    <lineage>
        <taxon>Bacteria</taxon>
        <taxon>Pseudomonadati</taxon>
        <taxon>Thermodesulfobacteriota</taxon>
        <taxon>Desulfovibrionia</taxon>
        <taxon>Desulfovibrionales</taxon>
        <taxon>Desulfovibrionaceae</taxon>
        <taxon>Megalodesulfovibrio</taxon>
    </lineage>
</organism>
<evidence type="ECO:0000259" key="9">
    <source>
        <dbReference type="PROSITE" id="PS50042"/>
    </source>
</evidence>
<evidence type="ECO:0000256" key="7">
    <source>
        <dbReference type="PROSITE-ProRule" id="PRU10141"/>
    </source>
</evidence>
<dbReference type="GO" id="GO:0004674">
    <property type="term" value="F:protein serine/threonine kinase activity"/>
    <property type="evidence" value="ECO:0007669"/>
    <property type="project" value="TreeGrafter"/>
</dbReference>
<evidence type="ECO:0000256" key="4">
    <source>
        <dbReference type="ARBA" id="ARBA00022777"/>
    </source>
</evidence>
<keyword evidence="4" id="KW-0418">Kinase</keyword>
<evidence type="ECO:0000313" key="11">
    <source>
        <dbReference type="Proteomes" id="UP000016587"/>
    </source>
</evidence>
<dbReference type="KEGG" id="dgg:DGI_0977"/>
<sequence length="576" mass="63397">MPRPGRRDRRHREDPRLAPSLAVAVRVGDTPAQLFGALWPQDLLELQPNPHAAGGLELPRLKAGATLECLVRGAAGPLASVWRRIRATAVPHGAHEVSQFVRLVDPDVLDDPLCPELAALRRDLDALLRAPFLAILDAEELPTVLAMLRQRHFAIGARLMTQAEAGNSLFIIQHGVCKVLVEKDGRQYEEARLGPGEVVGEMAALTGDRRSATVVAEDEVLAWELQARDFEAMAAATPELRQFLTELLTHRLESALHPADRVVGRYRIQSKLGQGGYALVYAGVHDILGLPVAIKMLKHTLAMEPEFAATFRREAQVIARLNHPNVVRIFDIEEHCRTIFIIMERLEGRSLKEELRRQGRLRPAQAADIARQICQGLEYAHGHGIIHRDIKPANIFLPLCGPLKVLDFGLACVSGLDDRCFEGTAAYMAPEQILGNVLDARTDLYALGCTVHELVTGRLPFEAEDVLQLEEMHLTAPFPDPAASVPDLPPVLAAFIRTCTQKDPAARYASAAQACEALRPLLDPAAAVRPPSRRLLTLHCVHTESQRQALEALVQEFTQRAQSLGVTLRASEFGEL</sequence>
<dbReference type="SMART" id="SM00100">
    <property type="entry name" value="cNMP"/>
    <property type="match status" value="1"/>
</dbReference>
<dbReference type="CDD" id="cd14014">
    <property type="entry name" value="STKc_PknB_like"/>
    <property type="match status" value="1"/>
</dbReference>
<dbReference type="InterPro" id="IPR018490">
    <property type="entry name" value="cNMP-bd_dom_sf"/>
</dbReference>
<dbReference type="InterPro" id="IPR008271">
    <property type="entry name" value="Ser/Thr_kinase_AS"/>
</dbReference>
<evidence type="ECO:0000256" key="3">
    <source>
        <dbReference type="ARBA" id="ARBA00022741"/>
    </source>
</evidence>
<feature type="domain" description="Protein kinase" evidence="8">
    <location>
        <begin position="266"/>
        <end position="522"/>
    </location>
</feature>
<keyword evidence="3 7" id="KW-0547">Nucleotide-binding</keyword>
<dbReference type="InterPro" id="IPR017441">
    <property type="entry name" value="Protein_kinase_ATP_BS"/>
</dbReference>
<dbReference type="Proteomes" id="UP000016587">
    <property type="component" value="Chromosome"/>
</dbReference>
<dbReference type="InterPro" id="IPR011009">
    <property type="entry name" value="Kinase-like_dom_sf"/>
</dbReference>
<dbReference type="HOGENOM" id="CLU_034076_0_0_7"/>
<feature type="binding site" evidence="7">
    <location>
        <position position="295"/>
    </location>
    <ligand>
        <name>ATP</name>
        <dbReference type="ChEBI" id="CHEBI:30616"/>
    </ligand>
</feature>
<reference evidence="11" key="2">
    <citation type="submission" date="2013-07" db="EMBL/GenBank/DDBJ databases">
        <authorList>
            <person name="Morais-Silva F.O."/>
            <person name="Rezende A.M."/>
            <person name="Pimentel C."/>
            <person name="Resende D.M."/>
            <person name="Santos C.I."/>
            <person name="Clemente C."/>
            <person name="de Oliveira L.M."/>
            <person name="da Silva S.M."/>
            <person name="Costa D.A."/>
            <person name="Varela-Raposo A."/>
            <person name="Horacio E.C.A."/>
            <person name="Matos M."/>
            <person name="Flores O."/>
            <person name="Ruiz J.C."/>
            <person name="Rodrigues-Pousada C."/>
        </authorList>
    </citation>
    <scope>NUCLEOTIDE SEQUENCE [LARGE SCALE GENOMIC DNA]</scope>
    <source>
        <strain evidence="11">ATCC 19364 / DSM 1382 / NCIMB 9332 / VKM B-1759</strain>
    </source>
</reference>
<protein>
    <submittedName>
        <fullName evidence="10">Putative cyclic nucleotide-binding protein</fullName>
    </submittedName>
</protein>
<keyword evidence="1" id="KW-0140">cGMP</keyword>
<dbReference type="SUPFAM" id="SSF56112">
    <property type="entry name" value="Protein kinase-like (PK-like)"/>
    <property type="match status" value="1"/>
</dbReference>
<keyword evidence="2" id="KW-0808">Transferase</keyword>
<dbReference type="Gene3D" id="3.30.200.20">
    <property type="entry name" value="Phosphorylase Kinase, domain 1"/>
    <property type="match status" value="1"/>
</dbReference>
<evidence type="ECO:0000256" key="2">
    <source>
        <dbReference type="ARBA" id="ARBA00022679"/>
    </source>
</evidence>
<keyword evidence="6" id="KW-0142">cGMP-binding</keyword>
<dbReference type="InterPro" id="IPR000719">
    <property type="entry name" value="Prot_kinase_dom"/>
</dbReference>
<dbReference type="Pfam" id="PF00027">
    <property type="entry name" value="cNMP_binding"/>
    <property type="match status" value="1"/>
</dbReference>